<reference evidence="4" key="1">
    <citation type="submission" date="2019-01" db="EMBL/GenBank/DDBJ databases">
        <title>Draft genome sequences of three monokaryotic isolates of the white-rot basidiomycete fungus Dichomitus squalens.</title>
        <authorList>
            <consortium name="DOE Joint Genome Institute"/>
            <person name="Lopez S.C."/>
            <person name="Andreopoulos B."/>
            <person name="Pangilinan J."/>
            <person name="Lipzen A."/>
            <person name="Riley R."/>
            <person name="Ahrendt S."/>
            <person name="Ng V."/>
            <person name="Barry K."/>
            <person name="Daum C."/>
            <person name="Grigoriev I.V."/>
            <person name="Hilden K.S."/>
            <person name="Makela M.R."/>
            <person name="de Vries R.P."/>
        </authorList>
    </citation>
    <scope>NUCLEOTIDE SEQUENCE [LARGE SCALE GENOMIC DNA]</scope>
    <source>
        <strain evidence="4">OM18370.1</strain>
    </source>
</reference>
<proteinExistence type="predicted"/>
<keyword evidence="1" id="KW-0479">Metal-binding</keyword>
<organism evidence="4">
    <name type="scientific">Dichomitus squalens</name>
    <dbReference type="NCBI Taxonomy" id="114155"/>
    <lineage>
        <taxon>Eukaryota</taxon>
        <taxon>Fungi</taxon>
        <taxon>Dikarya</taxon>
        <taxon>Basidiomycota</taxon>
        <taxon>Agaricomycotina</taxon>
        <taxon>Agaricomycetes</taxon>
        <taxon>Polyporales</taxon>
        <taxon>Polyporaceae</taxon>
        <taxon>Dichomitus</taxon>
    </lineage>
</organism>
<sequence length="372" mass="43121">MYTFCHIRGLTEVWGYLWGSWYSPRKWVLWARSFGSTRLSRLRTTMTVEKHWQELKGDHLHHLLRPRLDQLIYILVYDVTPSYVARAGVLEDTFRLGRSRPLTTYQGYFKKSWKKLAQAPRSDHAYITHVASWTCNCGQQKYHPQHLCKHLVQAIEFPSSKFFHQIYRRRTAPIYRHPELRDRTESSLGAGFLDADDGSITDGDDHVWLGDRAQLEFRTAWETMEEGLARRKRSRTATPSISASDRDSRASSPLPYAEDGGSEAEDDEARKLRRRSQELREAADIIDAQLVHKNRIWINSMVDRNVGKDVSQLVKDVRWVEETGRQRDTTWARPGDKAGQRRSRNVMGYQIRGAEQTASSSTTPVIIVEDSE</sequence>
<dbReference type="AlphaFoldDB" id="A0A4Q9M7C8"/>
<dbReference type="OrthoDB" id="3262412at2759"/>
<evidence type="ECO:0000256" key="1">
    <source>
        <dbReference type="PROSITE-ProRule" id="PRU00325"/>
    </source>
</evidence>
<keyword evidence="1" id="KW-0863">Zinc-finger</keyword>
<dbReference type="Proteomes" id="UP000292957">
    <property type="component" value="Unassembled WGS sequence"/>
</dbReference>
<feature type="region of interest" description="Disordered" evidence="2">
    <location>
        <begin position="228"/>
        <end position="275"/>
    </location>
</feature>
<dbReference type="EMBL" id="ML143596">
    <property type="protein sequence ID" value="TBU21551.1"/>
    <property type="molecule type" value="Genomic_DNA"/>
</dbReference>
<accession>A0A4Q9M7C8</accession>
<feature type="domain" description="SWIM-type" evidence="3">
    <location>
        <begin position="126"/>
        <end position="159"/>
    </location>
</feature>
<gene>
    <name evidence="4" type="ORF">BD311DRAFT_678092</name>
</gene>
<evidence type="ECO:0000259" key="3">
    <source>
        <dbReference type="PROSITE" id="PS50966"/>
    </source>
</evidence>
<dbReference type="InterPro" id="IPR007527">
    <property type="entry name" value="Znf_SWIM"/>
</dbReference>
<name>A0A4Q9M7C8_9APHY</name>
<evidence type="ECO:0000256" key="2">
    <source>
        <dbReference type="SAM" id="MobiDB-lite"/>
    </source>
</evidence>
<evidence type="ECO:0000313" key="4">
    <source>
        <dbReference type="EMBL" id="TBU21551.1"/>
    </source>
</evidence>
<protein>
    <recommendedName>
        <fullName evidence="3">SWIM-type domain-containing protein</fullName>
    </recommendedName>
</protein>
<dbReference type="PROSITE" id="PS50966">
    <property type="entry name" value="ZF_SWIM"/>
    <property type="match status" value="1"/>
</dbReference>
<keyword evidence="1" id="KW-0862">Zinc</keyword>
<dbReference type="GO" id="GO:0008270">
    <property type="term" value="F:zinc ion binding"/>
    <property type="evidence" value="ECO:0007669"/>
    <property type="project" value="UniProtKB-KW"/>
</dbReference>